<dbReference type="OrthoDB" id="8954335at2759"/>
<reference evidence="5 6" key="1">
    <citation type="journal article" date="2017" name="PLoS Biol.">
        <title>The sea cucumber genome provides insights into morphological evolution and visceral regeneration.</title>
        <authorList>
            <person name="Zhang X."/>
            <person name="Sun L."/>
            <person name="Yuan J."/>
            <person name="Sun Y."/>
            <person name="Gao Y."/>
            <person name="Zhang L."/>
            <person name="Li S."/>
            <person name="Dai H."/>
            <person name="Hamel J.F."/>
            <person name="Liu C."/>
            <person name="Yu Y."/>
            <person name="Liu S."/>
            <person name="Lin W."/>
            <person name="Guo K."/>
            <person name="Jin S."/>
            <person name="Xu P."/>
            <person name="Storey K.B."/>
            <person name="Huan P."/>
            <person name="Zhang T."/>
            <person name="Zhou Y."/>
            <person name="Zhang J."/>
            <person name="Lin C."/>
            <person name="Li X."/>
            <person name="Xing L."/>
            <person name="Huo D."/>
            <person name="Sun M."/>
            <person name="Wang L."/>
            <person name="Mercier A."/>
            <person name="Li F."/>
            <person name="Yang H."/>
            <person name="Xiang J."/>
        </authorList>
    </citation>
    <scope>NUCLEOTIDE SEQUENCE [LARGE SCALE GENOMIC DNA]</scope>
    <source>
        <strain evidence="5">Shaxun</strain>
        <tissue evidence="5">Muscle</tissue>
    </source>
</reference>
<proteinExistence type="inferred from homology"/>
<keyword evidence="6" id="KW-1185">Reference proteome</keyword>
<feature type="domain" description="AIG1-type G" evidence="4">
    <location>
        <begin position="5"/>
        <end position="178"/>
    </location>
</feature>
<comment type="similarity">
    <text evidence="1">Belongs to the TRAFAC class TrmE-Era-EngA-EngB-Septin-like GTPase superfamily. AIG1/Toc34/Toc159-like paraseptin GTPase family. IAN subfamily.</text>
</comment>
<evidence type="ECO:0000259" key="4">
    <source>
        <dbReference type="Pfam" id="PF04548"/>
    </source>
</evidence>
<keyword evidence="3" id="KW-0342">GTP-binding</keyword>
<accession>A0A2G8L0T3</accession>
<dbReference type="EMBL" id="MRZV01000270">
    <property type="protein sequence ID" value="PIK53874.1"/>
    <property type="molecule type" value="Genomic_DNA"/>
</dbReference>
<dbReference type="InterPro" id="IPR045058">
    <property type="entry name" value="GIMA/IAN/Toc"/>
</dbReference>
<comment type="caution">
    <text evidence="5">The sequence shown here is derived from an EMBL/GenBank/DDBJ whole genome shotgun (WGS) entry which is preliminary data.</text>
</comment>
<evidence type="ECO:0000313" key="5">
    <source>
        <dbReference type="EMBL" id="PIK53874.1"/>
    </source>
</evidence>
<dbReference type="Pfam" id="PF04548">
    <property type="entry name" value="AIG1"/>
    <property type="match status" value="1"/>
</dbReference>
<evidence type="ECO:0000256" key="3">
    <source>
        <dbReference type="ARBA" id="ARBA00023134"/>
    </source>
</evidence>
<dbReference type="STRING" id="307972.A0A2G8L0T3"/>
<dbReference type="InterPro" id="IPR006703">
    <property type="entry name" value="G_AIG1"/>
</dbReference>
<evidence type="ECO:0000256" key="2">
    <source>
        <dbReference type="ARBA" id="ARBA00022741"/>
    </source>
</evidence>
<dbReference type="AlphaFoldDB" id="A0A2G8L0T3"/>
<protein>
    <submittedName>
        <fullName evidence="5">Putative GTPase IMAP family member 8-like</fullName>
    </submittedName>
</protein>
<dbReference type="PANTHER" id="PTHR10903">
    <property type="entry name" value="GTPASE, IMAP FAMILY MEMBER-RELATED"/>
    <property type="match status" value="1"/>
</dbReference>
<keyword evidence="2" id="KW-0547">Nucleotide-binding</keyword>
<evidence type="ECO:0000313" key="6">
    <source>
        <dbReference type="Proteomes" id="UP000230750"/>
    </source>
</evidence>
<dbReference type="SUPFAM" id="SSF52540">
    <property type="entry name" value="P-loop containing nucleoside triphosphate hydrolases"/>
    <property type="match status" value="1"/>
</dbReference>
<dbReference type="PANTHER" id="PTHR10903:SF184">
    <property type="entry name" value="GTP-BINDING PROTEIN A"/>
    <property type="match status" value="1"/>
</dbReference>
<dbReference type="Proteomes" id="UP000230750">
    <property type="component" value="Unassembled WGS sequence"/>
</dbReference>
<gene>
    <name evidence="5" type="ORF">BSL78_09192</name>
</gene>
<evidence type="ECO:0000256" key="1">
    <source>
        <dbReference type="ARBA" id="ARBA00008535"/>
    </source>
</evidence>
<organism evidence="5 6">
    <name type="scientific">Stichopus japonicus</name>
    <name type="common">Sea cucumber</name>
    <dbReference type="NCBI Taxonomy" id="307972"/>
    <lineage>
        <taxon>Eukaryota</taxon>
        <taxon>Metazoa</taxon>
        <taxon>Echinodermata</taxon>
        <taxon>Eleutherozoa</taxon>
        <taxon>Echinozoa</taxon>
        <taxon>Holothuroidea</taxon>
        <taxon>Aspidochirotacea</taxon>
        <taxon>Aspidochirotida</taxon>
        <taxon>Stichopodidae</taxon>
        <taxon>Apostichopus</taxon>
    </lineage>
</organism>
<dbReference type="Gene3D" id="3.40.50.300">
    <property type="entry name" value="P-loop containing nucleotide triphosphate hydrolases"/>
    <property type="match status" value="1"/>
</dbReference>
<sequence length="190" mass="21730">MKNLKEDRFNITVIDTPGLFDTAKDFQNEDLVLEIAKTMINFKGGIHLFLLVLSSTARFTKEEQDTINAIENILGKSVYQNCLRSSDLLRAKFGSKDKQSLRQYVTQERKDGGKFGDLLKHVSNRIIAVENCFEDDFLTEKHRQKLLCCLAQMVHDNKGSVYSNKAFEKAKARVEQQEAERERVSPGKPN</sequence>
<dbReference type="GO" id="GO:0005525">
    <property type="term" value="F:GTP binding"/>
    <property type="evidence" value="ECO:0007669"/>
    <property type="project" value="UniProtKB-KW"/>
</dbReference>
<name>A0A2G8L0T3_STIJA</name>
<dbReference type="InterPro" id="IPR027417">
    <property type="entry name" value="P-loop_NTPase"/>
</dbReference>